<dbReference type="Proteomes" id="UP000516160">
    <property type="component" value="Chromosome"/>
</dbReference>
<dbReference type="FunFam" id="3.40.140.20:FF:000001">
    <property type="entry name" value="Bifunctional purine biosynthesis protein PurH"/>
    <property type="match status" value="1"/>
</dbReference>
<dbReference type="FunFam" id="3.40.50.1380:FF:000001">
    <property type="entry name" value="Bifunctional purine biosynthesis protein PurH"/>
    <property type="match status" value="1"/>
</dbReference>
<dbReference type="InterPro" id="IPR024051">
    <property type="entry name" value="AICAR_Tfase_dup_dom_sf"/>
</dbReference>
<evidence type="ECO:0000256" key="6">
    <source>
        <dbReference type="ARBA" id="ARBA00022801"/>
    </source>
</evidence>
<keyword evidence="4 10" id="KW-0808">Transferase</keyword>
<dbReference type="SMART" id="SM00851">
    <property type="entry name" value="MGS"/>
    <property type="match status" value="1"/>
</dbReference>
<keyword evidence="7 10" id="KW-0511">Multifunctional enzyme</keyword>
<evidence type="ECO:0000256" key="2">
    <source>
        <dbReference type="ARBA" id="ARBA00004954"/>
    </source>
</evidence>
<feature type="domain" description="MGS-like" evidence="11">
    <location>
        <begin position="1"/>
        <end position="145"/>
    </location>
</feature>
<gene>
    <name evidence="10 12" type="primary">purH</name>
    <name evidence="12" type="ORF">HYG86_11010</name>
</gene>
<dbReference type="SMART" id="SM00798">
    <property type="entry name" value="AICARFT_IMPCHas"/>
    <property type="match status" value="1"/>
</dbReference>
<accession>A0A7G9W991</accession>
<dbReference type="PANTHER" id="PTHR11692">
    <property type="entry name" value="BIFUNCTIONAL PURINE BIOSYNTHESIS PROTEIN PURH"/>
    <property type="match status" value="1"/>
</dbReference>
<evidence type="ECO:0000256" key="7">
    <source>
        <dbReference type="ARBA" id="ARBA00023268"/>
    </source>
</evidence>
<comment type="pathway">
    <text evidence="1 10">Purine metabolism; IMP biosynthesis via de novo pathway; IMP from 5-formamido-1-(5-phospho-D-ribosyl)imidazole-4-carboxamide: step 1/1.</text>
</comment>
<comment type="catalytic activity">
    <reaction evidence="9 10">
        <text>IMP + H2O = 5-formamido-1-(5-phospho-D-ribosyl)imidazole-4-carboxamide</text>
        <dbReference type="Rhea" id="RHEA:18445"/>
        <dbReference type="ChEBI" id="CHEBI:15377"/>
        <dbReference type="ChEBI" id="CHEBI:58053"/>
        <dbReference type="ChEBI" id="CHEBI:58467"/>
        <dbReference type="EC" id="3.5.4.10"/>
    </reaction>
</comment>
<evidence type="ECO:0000256" key="1">
    <source>
        <dbReference type="ARBA" id="ARBA00004844"/>
    </source>
</evidence>
<dbReference type="NCBIfam" id="TIGR00355">
    <property type="entry name" value="purH"/>
    <property type="match status" value="1"/>
</dbReference>
<dbReference type="InterPro" id="IPR011607">
    <property type="entry name" value="MGS-like_dom"/>
</dbReference>
<evidence type="ECO:0000256" key="3">
    <source>
        <dbReference type="ARBA" id="ARBA00007667"/>
    </source>
</evidence>
<evidence type="ECO:0000256" key="4">
    <source>
        <dbReference type="ARBA" id="ARBA00022679"/>
    </source>
</evidence>
<comment type="catalytic activity">
    <reaction evidence="8 10">
        <text>(6R)-10-formyltetrahydrofolate + 5-amino-1-(5-phospho-beta-D-ribosyl)imidazole-4-carboxamide = 5-formamido-1-(5-phospho-D-ribosyl)imidazole-4-carboxamide + (6S)-5,6,7,8-tetrahydrofolate</text>
        <dbReference type="Rhea" id="RHEA:22192"/>
        <dbReference type="ChEBI" id="CHEBI:57453"/>
        <dbReference type="ChEBI" id="CHEBI:58467"/>
        <dbReference type="ChEBI" id="CHEBI:58475"/>
        <dbReference type="ChEBI" id="CHEBI:195366"/>
        <dbReference type="EC" id="2.1.2.3"/>
    </reaction>
</comment>
<dbReference type="PANTHER" id="PTHR11692:SF0">
    <property type="entry name" value="BIFUNCTIONAL PURINE BIOSYNTHESIS PROTEIN ATIC"/>
    <property type="match status" value="1"/>
</dbReference>
<dbReference type="UniPathway" id="UPA00074">
    <property type="reaction ID" value="UER00133"/>
</dbReference>
<name>A0A7G9W991_ALKCA</name>
<dbReference type="KEGG" id="acae:HYG86_11010"/>
<dbReference type="EMBL" id="CP058559">
    <property type="protein sequence ID" value="QNO15253.1"/>
    <property type="molecule type" value="Genomic_DNA"/>
</dbReference>
<dbReference type="RefSeq" id="WP_213165617.1">
    <property type="nucleotide sequence ID" value="NZ_CP058559.1"/>
</dbReference>
<dbReference type="NCBIfam" id="NF002049">
    <property type="entry name" value="PRK00881.1"/>
    <property type="match status" value="1"/>
</dbReference>
<dbReference type="GO" id="GO:0003937">
    <property type="term" value="F:IMP cyclohydrolase activity"/>
    <property type="evidence" value="ECO:0007669"/>
    <property type="project" value="UniProtKB-UniRule"/>
</dbReference>
<protein>
    <recommendedName>
        <fullName evidence="10">Bifunctional purine biosynthesis protein PurH</fullName>
    </recommendedName>
    <domain>
        <recommendedName>
            <fullName evidence="10">Phosphoribosylaminoimidazolecarboxamide formyltransferase</fullName>
            <ecNumber evidence="10">2.1.2.3</ecNumber>
        </recommendedName>
        <alternativeName>
            <fullName evidence="10">AICAR transformylase</fullName>
        </alternativeName>
    </domain>
    <domain>
        <recommendedName>
            <fullName evidence="10">IMP cyclohydrolase</fullName>
            <ecNumber evidence="10">3.5.4.10</ecNumber>
        </recommendedName>
        <alternativeName>
            <fullName evidence="10">ATIC</fullName>
        </alternativeName>
        <alternativeName>
            <fullName evidence="10">IMP synthase</fullName>
        </alternativeName>
        <alternativeName>
            <fullName evidence="10">Inosinicase</fullName>
        </alternativeName>
    </domain>
</protein>
<dbReference type="EC" id="3.5.4.10" evidence="10"/>
<sequence>MRIKRALISLSDKSGIEDLAKGLTELGVELISTGNTKKHLESLGLEVTAVSEVTNFPEILGGRVKTLNPYIHGGLLAKNSEEHQQELAKFSIKPIDMVVVNLYPFKDTVSKEDVTLDEAIENIDIGGPTMIRAAGKNFKNVVVLTDRNDYSAVLKSLTEKGDVDFHIRKNLSLKAFTHTALYDSAIIEYLSEGASRNIILEGKSTLRYGENPHQRGYVYKLAKGESTSLINAVQLQGKEMSYNNYNDGNGALETLLEFGTNKPTVVAVKHSTPCGIGQGQTLKEAFINCKESDPLSIFGGIVALNKEVDVSCALELKDIFLEVIIAPKFSKEAREILASKKNIRLIEIEMPKEPSFSSSLKAIQGGVLIQDYDNKSVDERELKLVAGKDLTPEEKKQALFAFRCVKHVKSNAIVVSSGYKTLGISGGQTSRIDAAKQALERAQGKGATILASDAFFPFEDVVDLAAENGIKVIIQPGGSINDKLSIKACEEHGISMLFTKVRHFKH</sequence>
<dbReference type="Gene3D" id="3.40.50.1380">
    <property type="entry name" value="Methylglyoxal synthase-like domain"/>
    <property type="match status" value="1"/>
</dbReference>
<evidence type="ECO:0000313" key="13">
    <source>
        <dbReference type="Proteomes" id="UP000516160"/>
    </source>
</evidence>
<dbReference type="InterPro" id="IPR016193">
    <property type="entry name" value="Cytidine_deaminase-like"/>
</dbReference>
<dbReference type="InterPro" id="IPR036914">
    <property type="entry name" value="MGS-like_dom_sf"/>
</dbReference>
<organism evidence="12 13">
    <name type="scientific">Alkalicella caledoniensis</name>
    <dbReference type="NCBI Taxonomy" id="2731377"/>
    <lineage>
        <taxon>Bacteria</taxon>
        <taxon>Bacillati</taxon>
        <taxon>Bacillota</taxon>
        <taxon>Clostridia</taxon>
        <taxon>Eubacteriales</taxon>
        <taxon>Proteinivoracaceae</taxon>
        <taxon>Alkalicella</taxon>
    </lineage>
</organism>
<comment type="similarity">
    <text evidence="3 10">Belongs to the PurH family.</text>
</comment>
<keyword evidence="5 10" id="KW-0658">Purine biosynthesis</keyword>
<evidence type="ECO:0000256" key="5">
    <source>
        <dbReference type="ARBA" id="ARBA00022755"/>
    </source>
</evidence>
<dbReference type="CDD" id="cd01421">
    <property type="entry name" value="IMPCH"/>
    <property type="match status" value="1"/>
</dbReference>
<dbReference type="AlphaFoldDB" id="A0A7G9W991"/>
<evidence type="ECO:0000256" key="8">
    <source>
        <dbReference type="ARBA" id="ARBA00050488"/>
    </source>
</evidence>
<dbReference type="GO" id="GO:0005829">
    <property type="term" value="C:cytosol"/>
    <property type="evidence" value="ECO:0007669"/>
    <property type="project" value="TreeGrafter"/>
</dbReference>
<comment type="domain">
    <text evidence="10">The IMP cyclohydrolase activity resides in the N-terminal region.</text>
</comment>
<evidence type="ECO:0000313" key="12">
    <source>
        <dbReference type="EMBL" id="QNO15253.1"/>
    </source>
</evidence>
<evidence type="ECO:0000256" key="9">
    <source>
        <dbReference type="ARBA" id="ARBA00050687"/>
    </source>
</evidence>
<dbReference type="SUPFAM" id="SSF52335">
    <property type="entry name" value="Methylglyoxal synthase-like"/>
    <property type="match status" value="1"/>
</dbReference>
<dbReference type="PROSITE" id="PS51855">
    <property type="entry name" value="MGS"/>
    <property type="match status" value="1"/>
</dbReference>
<keyword evidence="13" id="KW-1185">Reference proteome</keyword>
<evidence type="ECO:0000256" key="10">
    <source>
        <dbReference type="HAMAP-Rule" id="MF_00139"/>
    </source>
</evidence>
<dbReference type="InterPro" id="IPR002695">
    <property type="entry name" value="PurH-like"/>
</dbReference>
<proteinExistence type="inferred from homology"/>
<dbReference type="EC" id="2.1.2.3" evidence="10"/>
<dbReference type="Pfam" id="PF01808">
    <property type="entry name" value="AICARFT_IMPCHas"/>
    <property type="match status" value="1"/>
</dbReference>
<comment type="pathway">
    <text evidence="2 10">Purine metabolism; IMP biosynthesis via de novo pathway; 5-formamido-1-(5-phospho-D-ribosyl)imidazole-4-carboxamide from 5-amino-1-(5-phospho-D-ribosyl)imidazole-4-carboxamide (10-formyl THF route): step 1/1.</text>
</comment>
<dbReference type="GO" id="GO:0006189">
    <property type="term" value="P:'de novo' IMP biosynthetic process"/>
    <property type="evidence" value="ECO:0007669"/>
    <property type="project" value="UniProtKB-UniRule"/>
</dbReference>
<dbReference type="HAMAP" id="MF_00139">
    <property type="entry name" value="PurH"/>
    <property type="match status" value="1"/>
</dbReference>
<dbReference type="PIRSF" id="PIRSF000414">
    <property type="entry name" value="AICARFT_IMPCHas"/>
    <property type="match status" value="1"/>
</dbReference>
<reference evidence="12 13" key="1">
    <citation type="submission" date="2020-07" db="EMBL/GenBank/DDBJ databases">
        <title>Alkalicella. sp. LB2 genome.</title>
        <authorList>
            <person name="Postec A."/>
            <person name="Quemeneur M."/>
        </authorList>
    </citation>
    <scope>NUCLEOTIDE SEQUENCE [LARGE SCALE GENOMIC DNA]</scope>
    <source>
        <strain evidence="12 13">LB2</strain>
    </source>
</reference>
<evidence type="ECO:0000259" key="11">
    <source>
        <dbReference type="PROSITE" id="PS51855"/>
    </source>
</evidence>
<dbReference type="Pfam" id="PF02142">
    <property type="entry name" value="MGS"/>
    <property type="match status" value="1"/>
</dbReference>
<dbReference type="SUPFAM" id="SSF53927">
    <property type="entry name" value="Cytidine deaminase-like"/>
    <property type="match status" value="1"/>
</dbReference>
<dbReference type="GO" id="GO:0004643">
    <property type="term" value="F:phosphoribosylaminoimidazolecarboxamide formyltransferase activity"/>
    <property type="evidence" value="ECO:0007669"/>
    <property type="project" value="UniProtKB-UniRule"/>
</dbReference>
<keyword evidence="6 10" id="KW-0378">Hydrolase</keyword>
<dbReference type="Gene3D" id="3.40.140.20">
    <property type="match status" value="2"/>
</dbReference>